<dbReference type="Pfam" id="PF24674">
    <property type="entry name" value="MACPF_SNTX"/>
    <property type="match status" value="1"/>
</dbReference>
<feature type="domain" description="SNTX MACPF/CDC-like" evidence="2">
    <location>
        <begin position="68"/>
        <end position="230"/>
    </location>
</feature>
<evidence type="ECO:0000256" key="1">
    <source>
        <dbReference type="SAM" id="Coils"/>
    </source>
</evidence>
<evidence type="ECO:0000259" key="2">
    <source>
        <dbReference type="Pfam" id="PF24674"/>
    </source>
</evidence>
<evidence type="ECO:0000259" key="3">
    <source>
        <dbReference type="Pfam" id="PF26633"/>
    </source>
</evidence>
<feature type="coiled-coil region" evidence="1">
    <location>
        <begin position="1017"/>
        <end position="1044"/>
    </location>
</feature>
<feature type="domain" description="DUF8206" evidence="3">
    <location>
        <begin position="913"/>
        <end position="990"/>
    </location>
</feature>
<evidence type="ECO:0000313" key="4">
    <source>
        <dbReference type="EMBL" id="PTQ34713.1"/>
    </source>
</evidence>
<dbReference type="Proteomes" id="UP000244005">
    <property type="component" value="Unassembled WGS sequence"/>
</dbReference>
<sequence length="1204" mass="136639">MDWTKEDTQLYKPRSDAIFDESIEFDSPPRSNNLMIQPHDMEEMSLFYEGPSVSRVGHAISTGERSLRRKAMNRACKLGQLYSGVRDEIMPEFMLIGEVPEDAVVSVDMKQTYLSWEEEFSTEDRFKSLEVEGELKLSIMLGLADVKGASKYLTSVTKSSTCVRICMVYRIVTKEETLNLQHEDVARMFRLEALQDSPATHVVVGIQWGYSGVIVFEQGVTQNETRHNAEVSLKASLKTGLASSIVGNIMSAAKLDPGEGGVKVTPREIQNGDDNLKRRSVKIMADIMPQNVIEPTDFQSALEFARSVADIQHIEINGGRGKPQEIHLLSVEAVCQKLRTTFVVQGTILKTLSSDVIAAVEKELERLADMTQLLTLTYEEVEEKARKVGISEDELTGIDRVQTEIAIETMRFRAVLRELLVDVRSGIREEGEIGYYLREFQRTKCSAAGLNEHLKTLKVLEEKVNFLEHMQGKGVEILREGTDPDSLVAANITVSSLYILCYDNKERVQRKSSWICNHELFEDLIEESEAGGKSKLFLLDYASCKSWGRDQDVCIQLYRGGLWNPDYLKTVQSTRLSSDEMNLLLLGQTGVGKSTFINAFYNYMSYDSLEEAEQGGVKVAIPSQFTEVDRSLNENTVTVGDNSLEDENFEDPSQSSTQRCKSYLFRIEADSGRQGLSVRLIDTPGIGDTRGEAWDKKNIKNILIQLKKFKHIHGICIFLKPNESRLNIMLEYCITELLVHLHKNASRNVAFCFTSAKSTNFHVGGTLKPLRSLLDNIQRKKQVSIQITESTMYCFDNEAFRYLAACQKPQGPSFQTRPPGRSWDQSVNECVRLLSKFNSVGAHLSEETVSIIRVKSIIESLEEPMMMLSEQIIENSSAIERKRQEIEDTKEDLEALRMVLMKPTKVVKSTIYKLAHARTVCTSPACTTHVVLKDGRTQINNRVCHDRCTGFESSFKMIQLINIRLCSSMVSGKCIECKCRARDHKFVTYEVKQGLSDMPEEPKDGVDLRPHGENSAAAVKRSALKLYETKVMELEDEKKYINDAQIKFAFFLQEHSFTSTNDYKSRYLDRQVFQLESKLASAKNMDQNMRKMIVDRIEDLKSRSDKYKRELREFAAFLKGQPQADDISVDNIKAILNGLRNLPTCGSVFETQLDLDEHEQQLDDSCLEFQIELTAEREAHSNTSLPANLVRMEVHRQRSRIHRD</sequence>
<protein>
    <submittedName>
        <fullName evidence="4">Uncharacterized protein</fullName>
    </submittedName>
</protein>
<accession>A0A2R6WLL1</accession>
<evidence type="ECO:0000313" key="5">
    <source>
        <dbReference type="Proteomes" id="UP000244005"/>
    </source>
</evidence>
<reference evidence="5" key="1">
    <citation type="journal article" date="2017" name="Cell">
        <title>Insights into land plant evolution garnered from the Marchantia polymorpha genome.</title>
        <authorList>
            <person name="Bowman J.L."/>
            <person name="Kohchi T."/>
            <person name="Yamato K.T."/>
            <person name="Jenkins J."/>
            <person name="Shu S."/>
            <person name="Ishizaki K."/>
            <person name="Yamaoka S."/>
            <person name="Nishihama R."/>
            <person name="Nakamura Y."/>
            <person name="Berger F."/>
            <person name="Adam C."/>
            <person name="Aki S.S."/>
            <person name="Althoff F."/>
            <person name="Araki T."/>
            <person name="Arteaga-Vazquez M.A."/>
            <person name="Balasubrmanian S."/>
            <person name="Barry K."/>
            <person name="Bauer D."/>
            <person name="Boehm C.R."/>
            <person name="Briginshaw L."/>
            <person name="Caballero-Perez J."/>
            <person name="Catarino B."/>
            <person name="Chen F."/>
            <person name="Chiyoda S."/>
            <person name="Chovatia M."/>
            <person name="Davies K.M."/>
            <person name="Delmans M."/>
            <person name="Demura T."/>
            <person name="Dierschke T."/>
            <person name="Dolan L."/>
            <person name="Dorantes-Acosta A.E."/>
            <person name="Eklund D.M."/>
            <person name="Florent S.N."/>
            <person name="Flores-Sandoval E."/>
            <person name="Fujiyama A."/>
            <person name="Fukuzawa H."/>
            <person name="Galik B."/>
            <person name="Grimanelli D."/>
            <person name="Grimwood J."/>
            <person name="Grossniklaus U."/>
            <person name="Hamada T."/>
            <person name="Haseloff J."/>
            <person name="Hetherington A.J."/>
            <person name="Higo A."/>
            <person name="Hirakawa Y."/>
            <person name="Hundley H.N."/>
            <person name="Ikeda Y."/>
            <person name="Inoue K."/>
            <person name="Inoue S.I."/>
            <person name="Ishida S."/>
            <person name="Jia Q."/>
            <person name="Kakita M."/>
            <person name="Kanazawa T."/>
            <person name="Kawai Y."/>
            <person name="Kawashima T."/>
            <person name="Kennedy M."/>
            <person name="Kinose K."/>
            <person name="Kinoshita T."/>
            <person name="Kohara Y."/>
            <person name="Koide E."/>
            <person name="Komatsu K."/>
            <person name="Kopischke S."/>
            <person name="Kubo M."/>
            <person name="Kyozuka J."/>
            <person name="Lagercrantz U."/>
            <person name="Lin S.S."/>
            <person name="Lindquist E."/>
            <person name="Lipzen A.M."/>
            <person name="Lu C.W."/>
            <person name="De Luna E."/>
            <person name="Martienssen R.A."/>
            <person name="Minamino N."/>
            <person name="Mizutani M."/>
            <person name="Mizutani M."/>
            <person name="Mochizuki N."/>
            <person name="Monte I."/>
            <person name="Mosher R."/>
            <person name="Nagasaki H."/>
            <person name="Nakagami H."/>
            <person name="Naramoto S."/>
            <person name="Nishitani K."/>
            <person name="Ohtani M."/>
            <person name="Okamoto T."/>
            <person name="Okumura M."/>
            <person name="Phillips J."/>
            <person name="Pollak B."/>
            <person name="Reinders A."/>
            <person name="Rovekamp M."/>
            <person name="Sano R."/>
            <person name="Sawa S."/>
            <person name="Schmid M.W."/>
            <person name="Shirakawa M."/>
            <person name="Solano R."/>
            <person name="Spunde A."/>
            <person name="Suetsugu N."/>
            <person name="Sugano S."/>
            <person name="Sugiyama A."/>
            <person name="Sun R."/>
            <person name="Suzuki Y."/>
            <person name="Takenaka M."/>
            <person name="Takezawa D."/>
            <person name="Tomogane H."/>
            <person name="Tsuzuki M."/>
            <person name="Ueda T."/>
            <person name="Umeda M."/>
            <person name="Ward J.M."/>
            <person name="Watanabe Y."/>
            <person name="Yazaki K."/>
            <person name="Yokoyama R."/>
            <person name="Yoshitake Y."/>
            <person name="Yotsui I."/>
            <person name="Zachgo S."/>
            <person name="Schmutz J."/>
        </authorList>
    </citation>
    <scope>NUCLEOTIDE SEQUENCE [LARGE SCALE GENOMIC DNA]</scope>
    <source>
        <strain evidence="5">Tak-1</strain>
    </source>
</reference>
<keyword evidence="1" id="KW-0175">Coiled coil</keyword>
<dbReference type="OrthoDB" id="1936016at2759"/>
<dbReference type="PANTHER" id="PTHR32046:SF11">
    <property type="entry name" value="IMMUNE-ASSOCIATED NUCLEOTIDE-BINDING PROTEIN 10-LIKE"/>
    <property type="match status" value="1"/>
</dbReference>
<dbReference type="SUPFAM" id="SSF52540">
    <property type="entry name" value="P-loop containing nucleoside triphosphate hydrolases"/>
    <property type="match status" value="1"/>
</dbReference>
<dbReference type="InterPro" id="IPR056072">
    <property type="entry name" value="SNTX_MACPF/CDC-like_dom"/>
</dbReference>
<proteinExistence type="predicted"/>
<dbReference type="PANTHER" id="PTHR32046">
    <property type="entry name" value="G DOMAIN-CONTAINING PROTEIN"/>
    <property type="match status" value="1"/>
</dbReference>
<name>A0A2R6WLL1_MARPO</name>
<dbReference type="EMBL" id="KZ772749">
    <property type="protein sequence ID" value="PTQ34713.1"/>
    <property type="molecule type" value="Genomic_DNA"/>
</dbReference>
<keyword evidence="5" id="KW-1185">Reference proteome</keyword>
<dbReference type="InterPro" id="IPR027417">
    <property type="entry name" value="P-loop_NTPase"/>
</dbReference>
<gene>
    <name evidence="4" type="ORF">MARPO_0077s0041</name>
</gene>
<dbReference type="Gramene" id="Mp8g00280.1">
    <property type="protein sequence ID" value="Mp8g00280.1.cds"/>
    <property type="gene ID" value="Mp8g00280"/>
</dbReference>
<dbReference type="InterPro" id="IPR025662">
    <property type="entry name" value="Sigma_54_int_dom_ATP-bd_1"/>
</dbReference>
<dbReference type="PROSITE" id="PS00675">
    <property type="entry name" value="SIGMA54_INTERACT_1"/>
    <property type="match status" value="1"/>
</dbReference>
<dbReference type="AlphaFoldDB" id="A0A2R6WLL1"/>
<dbReference type="InterPro" id="IPR058519">
    <property type="entry name" value="DUF8206"/>
</dbReference>
<dbReference type="Gene3D" id="3.40.50.300">
    <property type="entry name" value="P-loop containing nucleotide triphosphate hydrolases"/>
    <property type="match status" value="1"/>
</dbReference>
<dbReference type="Pfam" id="PF26633">
    <property type="entry name" value="DUF8206"/>
    <property type="match status" value="1"/>
</dbReference>
<organism evidence="4 5">
    <name type="scientific">Marchantia polymorpha</name>
    <name type="common">Common liverwort</name>
    <name type="synonym">Marchantia aquatica</name>
    <dbReference type="NCBI Taxonomy" id="3197"/>
    <lineage>
        <taxon>Eukaryota</taxon>
        <taxon>Viridiplantae</taxon>
        <taxon>Streptophyta</taxon>
        <taxon>Embryophyta</taxon>
        <taxon>Marchantiophyta</taxon>
        <taxon>Marchantiopsida</taxon>
        <taxon>Marchantiidae</taxon>
        <taxon>Marchantiales</taxon>
        <taxon>Marchantiaceae</taxon>
        <taxon>Marchantia</taxon>
    </lineage>
</organism>